<accession>A0ABQ1ZYS3</accession>
<gene>
    <name evidence="1" type="primary">porP</name>
    <name evidence="1" type="ORF">GCM10011495_11400</name>
</gene>
<evidence type="ECO:0000313" key="2">
    <source>
        <dbReference type="Proteomes" id="UP000637774"/>
    </source>
</evidence>
<comment type="caution">
    <text evidence="1">The sequence shown here is derived from an EMBL/GenBank/DDBJ whole genome shotgun (WGS) entry which is preliminary data.</text>
</comment>
<keyword evidence="2" id="KW-1185">Reference proteome</keyword>
<organism evidence="1 2">
    <name type="scientific">Hymenobacter frigidus</name>
    <dbReference type="NCBI Taxonomy" id="1524095"/>
    <lineage>
        <taxon>Bacteria</taxon>
        <taxon>Pseudomonadati</taxon>
        <taxon>Bacteroidota</taxon>
        <taxon>Cytophagia</taxon>
        <taxon>Cytophagales</taxon>
        <taxon>Hymenobacteraceae</taxon>
        <taxon>Hymenobacter</taxon>
    </lineage>
</organism>
<proteinExistence type="predicted"/>
<dbReference type="RefSeq" id="WP_229748831.1">
    <property type="nucleotide sequence ID" value="NZ_BMGY01000007.1"/>
</dbReference>
<dbReference type="EMBL" id="BMGY01000007">
    <property type="protein sequence ID" value="GGH82731.1"/>
    <property type="molecule type" value="Genomic_DNA"/>
</dbReference>
<protein>
    <submittedName>
        <fullName evidence="1">Membrane protein</fullName>
    </submittedName>
</protein>
<name>A0ABQ1ZYS3_9BACT</name>
<dbReference type="NCBIfam" id="TIGR03519">
    <property type="entry name" value="T9SS_PorP_fam"/>
    <property type="match status" value="1"/>
</dbReference>
<evidence type="ECO:0000313" key="1">
    <source>
        <dbReference type="EMBL" id="GGH82731.1"/>
    </source>
</evidence>
<dbReference type="InterPro" id="IPR019861">
    <property type="entry name" value="PorP/SprF_Bacteroidetes"/>
</dbReference>
<dbReference type="Pfam" id="PF11751">
    <property type="entry name" value="PorP_SprF"/>
    <property type="match status" value="1"/>
</dbReference>
<dbReference type="Proteomes" id="UP000637774">
    <property type="component" value="Unassembled WGS sequence"/>
</dbReference>
<sequence>METDFALHLEATISLASISTHLLLSTLTAPSANMKGTLLATLLLTAAAGSALAQQQPQFTHYGLNGMSLNPAYAGIKGQGEVNLIGRYQYLNYSGTFDGGGSPRTGLITVSLPILAISGGVGLAVYYDQVGQSKMTNAALSYSQHVKLGSGKLGIGIQGIYTYLSKGTYNAIDPEDINVPKDASDNKLDAGAGIWYEAPKFYAGISMNNLLRSEYSFKSAGAKGIPSKYLAENHAYFTAGYNIDASSSVVVTPIVLVKAVLPGNFSSKSKFDNTKNYSFEGGVRATIDDKYWIGANYRHEESVSGLLGGSFGKDNAMRLGYAFDFIAFNQAARAFSSQEIMFSYRLPKPGMVTRPAIRTPRYSF</sequence>
<reference evidence="2" key="1">
    <citation type="journal article" date="2019" name="Int. J. Syst. Evol. Microbiol.">
        <title>The Global Catalogue of Microorganisms (GCM) 10K type strain sequencing project: providing services to taxonomists for standard genome sequencing and annotation.</title>
        <authorList>
            <consortium name="The Broad Institute Genomics Platform"/>
            <consortium name="The Broad Institute Genome Sequencing Center for Infectious Disease"/>
            <person name="Wu L."/>
            <person name="Ma J."/>
        </authorList>
    </citation>
    <scope>NUCLEOTIDE SEQUENCE [LARGE SCALE GENOMIC DNA]</scope>
    <source>
        <strain evidence="2">CGMCC 1.14966</strain>
    </source>
</reference>